<comment type="caution">
    <text evidence="2">The sequence shown here is derived from an EMBL/GenBank/DDBJ whole genome shotgun (WGS) entry which is preliminary data.</text>
</comment>
<feature type="compositionally biased region" description="Low complexity" evidence="1">
    <location>
        <begin position="207"/>
        <end position="223"/>
    </location>
</feature>
<evidence type="ECO:0000313" key="3">
    <source>
        <dbReference type="Proteomes" id="UP000284706"/>
    </source>
</evidence>
<gene>
    <name evidence="2" type="ORF">CVT26_000841</name>
</gene>
<dbReference type="CDD" id="cd20557">
    <property type="entry name" value="CYCLIN_ScPCL1-like"/>
    <property type="match status" value="1"/>
</dbReference>
<dbReference type="Gene3D" id="1.10.472.10">
    <property type="entry name" value="Cyclin-like"/>
    <property type="match status" value="1"/>
</dbReference>
<evidence type="ECO:0000256" key="1">
    <source>
        <dbReference type="SAM" id="MobiDB-lite"/>
    </source>
</evidence>
<dbReference type="AlphaFoldDB" id="A0A409YL92"/>
<proteinExistence type="predicted"/>
<accession>A0A409YL92</accession>
<keyword evidence="3" id="KW-1185">Reference proteome</keyword>
<feature type="region of interest" description="Disordered" evidence="1">
    <location>
        <begin position="204"/>
        <end position="227"/>
    </location>
</feature>
<dbReference type="PANTHER" id="PTHR15615">
    <property type="match status" value="1"/>
</dbReference>
<dbReference type="EMBL" id="NHYE01000695">
    <property type="protein sequence ID" value="PPR03843.1"/>
    <property type="molecule type" value="Genomic_DNA"/>
</dbReference>
<dbReference type="GO" id="GO:0019901">
    <property type="term" value="F:protein kinase binding"/>
    <property type="evidence" value="ECO:0007669"/>
    <property type="project" value="InterPro"/>
</dbReference>
<dbReference type="PANTHER" id="PTHR15615:SF108">
    <property type="entry name" value="PROTEIN CNPPD1"/>
    <property type="match status" value="1"/>
</dbReference>
<dbReference type="Proteomes" id="UP000284706">
    <property type="component" value="Unassembled WGS sequence"/>
</dbReference>
<dbReference type="InParanoid" id="A0A409YL92"/>
<dbReference type="STRING" id="231916.A0A409YL92"/>
<reference evidence="2 3" key="1">
    <citation type="journal article" date="2018" name="Evol. Lett.">
        <title>Horizontal gene cluster transfer increased hallucinogenic mushroom diversity.</title>
        <authorList>
            <person name="Reynolds H.T."/>
            <person name="Vijayakumar V."/>
            <person name="Gluck-Thaler E."/>
            <person name="Korotkin H.B."/>
            <person name="Matheny P.B."/>
            <person name="Slot J.C."/>
        </authorList>
    </citation>
    <scope>NUCLEOTIDE SEQUENCE [LARGE SCALE GENOMIC DNA]</scope>
    <source>
        <strain evidence="2 3">SRW20</strain>
    </source>
</reference>
<evidence type="ECO:0008006" key="4">
    <source>
        <dbReference type="Google" id="ProtNLM"/>
    </source>
</evidence>
<organism evidence="2 3">
    <name type="scientific">Gymnopilus dilepis</name>
    <dbReference type="NCBI Taxonomy" id="231916"/>
    <lineage>
        <taxon>Eukaryota</taxon>
        <taxon>Fungi</taxon>
        <taxon>Dikarya</taxon>
        <taxon>Basidiomycota</taxon>
        <taxon>Agaricomycotina</taxon>
        <taxon>Agaricomycetes</taxon>
        <taxon>Agaricomycetidae</taxon>
        <taxon>Agaricales</taxon>
        <taxon>Agaricineae</taxon>
        <taxon>Hymenogastraceae</taxon>
        <taxon>Gymnopilus</taxon>
    </lineage>
</organism>
<protein>
    <recommendedName>
        <fullName evidence="4">Cyclin N-terminal domain-containing protein</fullName>
    </recommendedName>
</protein>
<dbReference type="OrthoDB" id="286814at2759"/>
<evidence type="ECO:0000313" key="2">
    <source>
        <dbReference type="EMBL" id="PPR03843.1"/>
    </source>
</evidence>
<sequence length="765" mass="84424">MPVPVPRHSIPVAHPVVKNSHRNLGQTLQTPLLPAFLSGPPQEPPPSSAQEEWLRSLPSWRRSDQRLSVDEVHSPVQPLHQQDFYLGLAAAGNAPVIKGAHAEACIPPMQSFFGHDPAPIKLVHPNGQYAAPQAIDVEMDLDNSSCARAPIHPGQGHDILIGQDALAAAGSDMHRASSGSGDTPPVGILTDSVTLCNRSYLSSPIYDDQSPGSASGPDSGSSPLEPLTPFGDFVDRAIAESQHAVLEDHYVDHSALADEYQEKQIVPEVYQAAPVFPTIADVPKQQDPVSDTLTPGASGWYKKLAEPLSEWVANYVWKVCTTGFSLPPAFVQPSINAGPYAVAAPSYLAPAVHSLLLSTLLQPSAVFLSIWYIVRLPVYFGSAPLAPEFIKENAFRAALLDADAGLERDTVEASAAFRLVVLGCMLANKWLDDHTFSNKTWHSISNVPVQTLNKLESLALDIFRYDLSISSQQWSEWVSHIFSYHQSLSSPTYLQPISRPSSNPHSIVRRTIEDILQGSNRNIAAVVPQPVFLGLEDRLRERQEKEQAMEFEIDLDEDGPLREEYMPKRRASKLGSQAPRVDNASASVEKWSMYDPLPPIKTLPPPAKWSPAGDEPILRDRNRVSGHYVAVQAPTLLTVNYPAHRDAAYNQTWPACTPFKSQTGYMYDVPSVFGINQHSYPQFGYIPSHPTPHSRSLSLTYEQEMLMSHHHMRSYSQTQCSNLRMTANEHFPFPEVDHRWMEGAGHYYPGPAFIHVPAVGMQPAW</sequence>
<dbReference type="GO" id="GO:0005634">
    <property type="term" value="C:nucleus"/>
    <property type="evidence" value="ECO:0007669"/>
    <property type="project" value="TreeGrafter"/>
</dbReference>
<dbReference type="GO" id="GO:0000307">
    <property type="term" value="C:cyclin-dependent protein kinase holoenzyme complex"/>
    <property type="evidence" value="ECO:0007669"/>
    <property type="project" value="TreeGrafter"/>
</dbReference>
<dbReference type="Pfam" id="PF08613">
    <property type="entry name" value="Cyclin"/>
    <property type="match status" value="1"/>
</dbReference>
<name>A0A409YL92_9AGAR</name>
<dbReference type="InterPro" id="IPR013922">
    <property type="entry name" value="Cyclin_PHO80-like"/>
</dbReference>
<dbReference type="GO" id="GO:0016538">
    <property type="term" value="F:cyclin-dependent protein serine/threonine kinase regulator activity"/>
    <property type="evidence" value="ECO:0007669"/>
    <property type="project" value="TreeGrafter"/>
</dbReference>